<dbReference type="InterPro" id="IPR036388">
    <property type="entry name" value="WH-like_DNA-bd_sf"/>
</dbReference>
<dbReference type="PROSITE" id="PS51118">
    <property type="entry name" value="HTH_HXLR"/>
    <property type="match status" value="1"/>
</dbReference>
<organism evidence="5 6">
    <name type="scientific">Mucilaginibacter aquariorum</name>
    <dbReference type="NCBI Taxonomy" id="2967225"/>
    <lineage>
        <taxon>Bacteria</taxon>
        <taxon>Pseudomonadati</taxon>
        <taxon>Bacteroidota</taxon>
        <taxon>Sphingobacteriia</taxon>
        <taxon>Sphingobacteriales</taxon>
        <taxon>Sphingobacteriaceae</taxon>
        <taxon>Mucilaginibacter</taxon>
    </lineage>
</organism>
<gene>
    <name evidence="5" type="ORF">NPE20_22455</name>
</gene>
<dbReference type="EMBL" id="JANHOH010000009">
    <property type="protein sequence ID" value="MCQ6960759.1"/>
    <property type="molecule type" value="Genomic_DNA"/>
</dbReference>
<accession>A0ABT1T817</accession>
<dbReference type="PANTHER" id="PTHR33204:SF18">
    <property type="entry name" value="TRANSCRIPTIONAL REGULATORY PROTEIN"/>
    <property type="match status" value="1"/>
</dbReference>
<feature type="domain" description="HTH hxlR-type" evidence="4">
    <location>
        <begin position="11"/>
        <end position="115"/>
    </location>
</feature>
<comment type="caution">
    <text evidence="5">The sequence shown here is derived from an EMBL/GenBank/DDBJ whole genome shotgun (WGS) entry which is preliminary data.</text>
</comment>
<name>A0ABT1T817_9SPHI</name>
<evidence type="ECO:0000313" key="6">
    <source>
        <dbReference type="Proteomes" id="UP001204376"/>
    </source>
</evidence>
<sequence>MKVKKTLDEECLTGKNGIRDAQGLLAGKWKFSIIAALHFEGVMRFMDLLRHIDGIAPKVLSNELKDLELNHLVTKTVCDTRPVTVEYELTQLGHDLEPVILEMSKWGVMYRNTIVKN</sequence>
<keyword evidence="1" id="KW-0805">Transcription regulation</keyword>
<proteinExistence type="predicted"/>
<dbReference type="SUPFAM" id="SSF46785">
    <property type="entry name" value="Winged helix' DNA-binding domain"/>
    <property type="match status" value="1"/>
</dbReference>
<dbReference type="Proteomes" id="UP001204376">
    <property type="component" value="Unassembled WGS sequence"/>
</dbReference>
<dbReference type="Gene3D" id="1.10.10.10">
    <property type="entry name" value="Winged helix-like DNA-binding domain superfamily/Winged helix DNA-binding domain"/>
    <property type="match status" value="1"/>
</dbReference>
<dbReference type="Pfam" id="PF01638">
    <property type="entry name" value="HxlR"/>
    <property type="match status" value="1"/>
</dbReference>
<evidence type="ECO:0000256" key="3">
    <source>
        <dbReference type="ARBA" id="ARBA00023163"/>
    </source>
</evidence>
<dbReference type="PANTHER" id="PTHR33204">
    <property type="entry name" value="TRANSCRIPTIONAL REGULATOR, MARR FAMILY"/>
    <property type="match status" value="1"/>
</dbReference>
<dbReference type="InterPro" id="IPR036390">
    <property type="entry name" value="WH_DNA-bd_sf"/>
</dbReference>
<keyword evidence="6" id="KW-1185">Reference proteome</keyword>
<evidence type="ECO:0000313" key="5">
    <source>
        <dbReference type="EMBL" id="MCQ6960759.1"/>
    </source>
</evidence>
<evidence type="ECO:0000256" key="1">
    <source>
        <dbReference type="ARBA" id="ARBA00023015"/>
    </source>
</evidence>
<dbReference type="InterPro" id="IPR002577">
    <property type="entry name" value="HTH_HxlR"/>
</dbReference>
<evidence type="ECO:0000259" key="4">
    <source>
        <dbReference type="PROSITE" id="PS51118"/>
    </source>
</evidence>
<dbReference type="RefSeq" id="WP_256540941.1">
    <property type="nucleotide sequence ID" value="NZ_JANHOH010000009.1"/>
</dbReference>
<protein>
    <submittedName>
        <fullName evidence="5">Helix-turn-helix transcriptional regulator</fullName>
    </submittedName>
</protein>
<keyword evidence="2" id="KW-0238">DNA-binding</keyword>
<reference evidence="5 6" key="1">
    <citation type="submission" date="2022-07" db="EMBL/GenBank/DDBJ databases">
        <title>Mucilaginibacter sp. JC4.</title>
        <authorList>
            <person name="Le V."/>
            <person name="Ko S.-R."/>
            <person name="Ahn C.-Y."/>
            <person name="Oh H.-M."/>
        </authorList>
    </citation>
    <scope>NUCLEOTIDE SEQUENCE [LARGE SCALE GENOMIC DNA]</scope>
    <source>
        <strain evidence="5 6">JC4</strain>
    </source>
</reference>
<evidence type="ECO:0000256" key="2">
    <source>
        <dbReference type="ARBA" id="ARBA00023125"/>
    </source>
</evidence>
<keyword evidence="3" id="KW-0804">Transcription</keyword>